<sequence length="275" mass="31793">MENDRKQYWLKEQEKIPNTLRKYWNPNLLRKNTKETLEESIQPQTSVEKKRNCVSKTSEDSMAICDRPSKTNAKCQSESILLPREKMLLLLEQRIRIKLKSAEKDVKTTAKAVEHLLFKTASTPKVYEDLETLDKRLYAILAALMKRKVRKISREQDRTVILKHRLGIKTFEAVQVILREIQLLRLGRVALGCNKLSCNSQTKKDLLSWPVSKVDLPKGEKLPQAVKNIFFKNELTKAWQTTQAVSLANHNWEELVASTEKDIEAYKSWASASLS</sequence>
<dbReference type="RefSeq" id="XP_002178436.1">
    <property type="nucleotide sequence ID" value="XM_002178400.1"/>
</dbReference>
<proteinExistence type="predicted"/>
<evidence type="ECO:0000313" key="1">
    <source>
        <dbReference type="EMBL" id="EEC50101.1"/>
    </source>
</evidence>
<accession>B7FTL7</accession>
<dbReference type="HOGENOM" id="CLU_1013593_0_0_1"/>
<keyword evidence="2" id="KW-1185">Reference proteome</keyword>
<evidence type="ECO:0000313" key="2">
    <source>
        <dbReference type="Proteomes" id="UP000000759"/>
    </source>
</evidence>
<reference evidence="2" key="2">
    <citation type="submission" date="2008-08" db="EMBL/GenBank/DDBJ databases">
        <authorList>
            <consortium name="Diatom Consortium"/>
            <person name="Grigoriev I."/>
            <person name="Grimwood J."/>
            <person name="Kuo A."/>
            <person name="Otillar R.P."/>
            <person name="Salamov A."/>
            <person name="Detter J.C."/>
            <person name="Lindquist E."/>
            <person name="Shapiro H."/>
            <person name="Lucas S."/>
            <person name="Glavina del Rio T."/>
            <person name="Pitluck S."/>
            <person name="Rokhsar D."/>
            <person name="Bowler C."/>
        </authorList>
    </citation>
    <scope>GENOME REANNOTATION</scope>
    <source>
        <strain evidence="2">CCAP 1055/1</strain>
    </source>
</reference>
<protein>
    <submittedName>
        <fullName evidence="1">Uncharacterized protein</fullName>
    </submittedName>
</protein>
<organism evidence="1 2">
    <name type="scientific">Phaeodactylum tricornutum (strain CCAP 1055/1)</name>
    <dbReference type="NCBI Taxonomy" id="556484"/>
    <lineage>
        <taxon>Eukaryota</taxon>
        <taxon>Sar</taxon>
        <taxon>Stramenopiles</taxon>
        <taxon>Ochrophyta</taxon>
        <taxon>Bacillariophyta</taxon>
        <taxon>Bacillariophyceae</taxon>
        <taxon>Bacillariophycidae</taxon>
        <taxon>Naviculales</taxon>
        <taxon>Phaeodactylaceae</taxon>
        <taxon>Phaeodactylum</taxon>
    </lineage>
</organism>
<reference evidence="1 2" key="1">
    <citation type="journal article" date="2008" name="Nature">
        <title>The Phaeodactylum genome reveals the evolutionary history of diatom genomes.</title>
        <authorList>
            <person name="Bowler C."/>
            <person name="Allen A.E."/>
            <person name="Badger J.H."/>
            <person name="Grimwood J."/>
            <person name="Jabbari K."/>
            <person name="Kuo A."/>
            <person name="Maheswari U."/>
            <person name="Martens C."/>
            <person name="Maumus F."/>
            <person name="Otillar R.P."/>
            <person name="Rayko E."/>
            <person name="Salamov A."/>
            <person name="Vandepoele K."/>
            <person name="Beszteri B."/>
            <person name="Gruber A."/>
            <person name="Heijde M."/>
            <person name="Katinka M."/>
            <person name="Mock T."/>
            <person name="Valentin K."/>
            <person name="Verret F."/>
            <person name="Berges J.A."/>
            <person name="Brownlee C."/>
            <person name="Cadoret J.P."/>
            <person name="Chiovitti A."/>
            <person name="Choi C.J."/>
            <person name="Coesel S."/>
            <person name="De Martino A."/>
            <person name="Detter J.C."/>
            <person name="Durkin C."/>
            <person name="Falciatore A."/>
            <person name="Fournet J."/>
            <person name="Haruta M."/>
            <person name="Huysman M.J."/>
            <person name="Jenkins B.D."/>
            <person name="Jiroutova K."/>
            <person name="Jorgensen R.E."/>
            <person name="Joubert Y."/>
            <person name="Kaplan A."/>
            <person name="Kroger N."/>
            <person name="Kroth P.G."/>
            <person name="La Roche J."/>
            <person name="Lindquist E."/>
            <person name="Lommer M."/>
            <person name="Martin-Jezequel V."/>
            <person name="Lopez P.J."/>
            <person name="Lucas S."/>
            <person name="Mangogna M."/>
            <person name="McGinnis K."/>
            <person name="Medlin L.K."/>
            <person name="Montsant A."/>
            <person name="Oudot-Le Secq M.P."/>
            <person name="Napoli C."/>
            <person name="Obornik M."/>
            <person name="Parker M.S."/>
            <person name="Petit J.L."/>
            <person name="Porcel B.M."/>
            <person name="Poulsen N."/>
            <person name="Robison M."/>
            <person name="Rychlewski L."/>
            <person name="Rynearson T.A."/>
            <person name="Schmutz J."/>
            <person name="Shapiro H."/>
            <person name="Siaut M."/>
            <person name="Stanley M."/>
            <person name="Sussman M.R."/>
            <person name="Taylor A.R."/>
            <person name="Vardi A."/>
            <person name="von Dassow P."/>
            <person name="Vyverman W."/>
            <person name="Willis A."/>
            <person name="Wyrwicz L.S."/>
            <person name="Rokhsar D.S."/>
            <person name="Weissenbach J."/>
            <person name="Armbrust E.V."/>
            <person name="Green B.R."/>
            <person name="Van de Peer Y."/>
            <person name="Grigoriev I.V."/>
        </authorList>
    </citation>
    <scope>NUCLEOTIDE SEQUENCE [LARGE SCALE GENOMIC DNA]</scope>
    <source>
        <strain evidence="1 2">CCAP 1055/1</strain>
    </source>
</reference>
<dbReference type="KEGG" id="pti:PHATRDRAFT_44294"/>
<dbReference type="PaxDb" id="2850-Phatr44294"/>
<dbReference type="Proteomes" id="UP000000759">
    <property type="component" value="Chromosome 4"/>
</dbReference>
<gene>
    <name evidence="1" type="ORF">PHATRDRAFT_44294</name>
</gene>
<dbReference type="EMBL" id="CM000607">
    <property type="protein sequence ID" value="EEC50101.1"/>
    <property type="molecule type" value="Genomic_DNA"/>
</dbReference>
<dbReference type="GeneID" id="7198008"/>
<dbReference type="AlphaFoldDB" id="B7FTL7"/>
<name>B7FTL7_PHATC</name>
<dbReference type="InParanoid" id="B7FTL7"/>